<keyword evidence="1" id="KW-1133">Transmembrane helix</keyword>
<reference evidence="2" key="1">
    <citation type="journal article" date="2015" name="Nature">
        <title>Complex archaea that bridge the gap between prokaryotes and eukaryotes.</title>
        <authorList>
            <person name="Spang A."/>
            <person name="Saw J.H."/>
            <person name="Jorgensen S.L."/>
            <person name="Zaremba-Niedzwiedzka K."/>
            <person name="Martijn J."/>
            <person name="Lind A.E."/>
            <person name="van Eijk R."/>
            <person name="Schleper C."/>
            <person name="Guy L."/>
            <person name="Ettema T.J."/>
        </authorList>
    </citation>
    <scope>NUCLEOTIDE SEQUENCE</scope>
</reference>
<comment type="caution">
    <text evidence="2">The sequence shown here is derived from an EMBL/GenBank/DDBJ whole genome shotgun (WGS) entry which is preliminary data.</text>
</comment>
<keyword evidence="1" id="KW-0472">Membrane</keyword>
<sequence length="77" mass="8282">MKLLTYDPKVSVRKGATEAGSAGGLAILLGIIMQAIRGKNPDLPWTPAQDVVIVGAGVGFLAGIARWFRNRRKHKNL</sequence>
<proteinExistence type="predicted"/>
<evidence type="ECO:0000313" key="2">
    <source>
        <dbReference type="EMBL" id="KKN23250.1"/>
    </source>
</evidence>
<organism evidence="2">
    <name type="scientific">marine sediment metagenome</name>
    <dbReference type="NCBI Taxonomy" id="412755"/>
    <lineage>
        <taxon>unclassified sequences</taxon>
        <taxon>metagenomes</taxon>
        <taxon>ecological metagenomes</taxon>
    </lineage>
</organism>
<evidence type="ECO:0000256" key="1">
    <source>
        <dbReference type="SAM" id="Phobius"/>
    </source>
</evidence>
<dbReference type="AlphaFoldDB" id="A0A0F9NUS3"/>
<keyword evidence="1" id="KW-0812">Transmembrane</keyword>
<accession>A0A0F9NUS3</accession>
<name>A0A0F9NUS3_9ZZZZ</name>
<feature type="transmembrane region" description="Helical" evidence="1">
    <location>
        <begin position="48"/>
        <end position="68"/>
    </location>
</feature>
<gene>
    <name evidence="2" type="ORF">LCGC14_0906950</name>
</gene>
<feature type="transmembrane region" description="Helical" evidence="1">
    <location>
        <begin position="20"/>
        <end position="36"/>
    </location>
</feature>
<protein>
    <submittedName>
        <fullName evidence="2">Uncharacterized protein</fullName>
    </submittedName>
</protein>
<dbReference type="EMBL" id="LAZR01002991">
    <property type="protein sequence ID" value="KKN23250.1"/>
    <property type="molecule type" value="Genomic_DNA"/>
</dbReference>